<accession>A0A0A9SLP0</accession>
<dbReference type="AlphaFoldDB" id="A0A0A9SLP0"/>
<dbReference type="EMBL" id="GBRH01227122">
    <property type="protein sequence ID" value="JAD70773.1"/>
    <property type="molecule type" value="Transcribed_RNA"/>
</dbReference>
<organism evidence="1">
    <name type="scientific">Arundo donax</name>
    <name type="common">Giant reed</name>
    <name type="synonym">Donax arundinaceus</name>
    <dbReference type="NCBI Taxonomy" id="35708"/>
    <lineage>
        <taxon>Eukaryota</taxon>
        <taxon>Viridiplantae</taxon>
        <taxon>Streptophyta</taxon>
        <taxon>Embryophyta</taxon>
        <taxon>Tracheophyta</taxon>
        <taxon>Spermatophyta</taxon>
        <taxon>Magnoliopsida</taxon>
        <taxon>Liliopsida</taxon>
        <taxon>Poales</taxon>
        <taxon>Poaceae</taxon>
        <taxon>PACMAD clade</taxon>
        <taxon>Arundinoideae</taxon>
        <taxon>Arundineae</taxon>
        <taxon>Arundo</taxon>
    </lineage>
</organism>
<reference evidence="1" key="2">
    <citation type="journal article" date="2015" name="Data Brief">
        <title>Shoot transcriptome of the giant reed, Arundo donax.</title>
        <authorList>
            <person name="Barrero R.A."/>
            <person name="Guerrero F.D."/>
            <person name="Moolhuijzen P."/>
            <person name="Goolsby J.A."/>
            <person name="Tidwell J."/>
            <person name="Bellgard S.E."/>
            <person name="Bellgard M.I."/>
        </authorList>
    </citation>
    <scope>NUCLEOTIDE SEQUENCE</scope>
    <source>
        <tissue evidence="1">Shoot tissue taken approximately 20 cm above the soil surface</tissue>
    </source>
</reference>
<evidence type="ECO:0000313" key="1">
    <source>
        <dbReference type="EMBL" id="JAD70773.1"/>
    </source>
</evidence>
<sequence>MVRRDHTFDICSSSYLNV</sequence>
<name>A0A0A9SLP0_ARUDO</name>
<proteinExistence type="predicted"/>
<protein>
    <submittedName>
        <fullName evidence="1">Uncharacterized protein</fullName>
    </submittedName>
</protein>
<reference evidence="1" key="1">
    <citation type="submission" date="2014-09" db="EMBL/GenBank/DDBJ databases">
        <authorList>
            <person name="Magalhaes I.L.F."/>
            <person name="Oliveira U."/>
            <person name="Santos F.R."/>
            <person name="Vidigal T.H.D.A."/>
            <person name="Brescovit A.D."/>
            <person name="Santos A.J."/>
        </authorList>
    </citation>
    <scope>NUCLEOTIDE SEQUENCE</scope>
    <source>
        <tissue evidence="1">Shoot tissue taken approximately 20 cm above the soil surface</tissue>
    </source>
</reference>